<keyword evidence="4" id="KW-0808">Transferase</keyword>
<evidence type="ECO:0000256" key="9">
    <source>
        <dbReference type="ARBA" id="ARBA00022989"/>
    </source>
</evidence>
<dbReference type="AlphaFoldDB" id="A0A8J8SIP0"/>
<dbReference type="Pfam" id="PF00672">
    <property type="entry name" value="HAMP"/>
    <property type="match status" value="1"/>
</dbReference>
<keyword evidence="2" id="KW-1003">Cell membrane</keyword>
<protein>
    <submittedName>
        <fullName evidence="14">Histidine kinase</fullName>
    </submittedName>
</protein>
<evidence type="ECO:0000256" key="6">
    <source>
        <dbReference type="ARBA" id="ARBA00022741"/>
    </source>
</evidence>
<keyword evidence="3" id="KW-0597">Phosphoprotein</keyword>
<dbReference type="RefSeq" id="WP_212695501.1">
    <property type="nucleotide sequence ID" value="NZ_CP058649.1"/>
</dbReference>
<evidence type="ECO:0000256" key="8">
    <source>
        <dbReference type="ARBA" id="ARBA00022840"/>
    </source>
</evidence>
<dbReference type="Pfam" id="PF02518">
    <property type="entry name" value="HATPase_c"/>
    <property type="match status" value="1"/>
</dbReference>
<keyword evidence="6" id="KW-0547">Nucleotide-binding</keyword>
<organism evidence="14 15">
    <name type="scientific">Vallitalea pronyensis</name>
    <dbReference type="NCBI Taxonomy" id="1348613"/>
    <lineage>
        <taxon>Bacteria</taxon>
        <taxon>Bacillati</taxon>
        <taxon>Bacillota</taxon>
        <taxon>Clostridia</taxon>
        <taxon>Lachnospirales</taxon>
        <taxon>Vallitaleaceae</taxon>
        <taxon>Vallitalea</taxon>
    </lineage>
</organism>
<dbReference type="InterPro" id="IPR010559">
    <property type="entry name" value="Sig_transdc_His_kin_internal"/>
</dbReference>
<dbReference type="PANTHER" id="PTHR34220">
    <property type="entry name" value="SENSOR HISTIDINE KINASE YPDA"/>
    <property type="match status" value="1"/>
</dbReference>
<keyword evidence="8" id="KW-0067">ATP-binding</keyword>
<proteinExistence type="predicted"/>
<dbReference type="PROSITE" id="PS50885">
    <property type="entry name" value="HAMP"/>
    <property type="match status" value="1"/>
</dbReference>
<dbReference type="SUPFAM" id="SSF158472">
    <property type="entry name" value="HAMP domain-like"/>
    <property type="match status" value="1"/>
</dbReference>
<dbReference type="PANTHER" id="PTHR34220:SF11">
    <property type="entry name" value="SENSOR PROTEIN KINASE HPTS"/>
    <property type="match status" value="1"/>
</dbReference>
<dbReference type="GO" id="GO:0000155">
    <property type="term" value="F:phosphorelay sensor kinase activity"/>
    <property type="evidence" value="ECO:0007669"/>
    <property type="project" value="InterPro"/>
</dbReference>
<dbReference type="InterPro" id="IPR003594">
    <property type="entry name" value="HATPase_dom"/>
</dbReference>
<feature type="transmembrane region" description="Helical" evidence="12">
    <location>
        <begin position="7"/>
        <end position="29"/>
    </location>
</feature>
<dbReference type="Proteomes" id="UP000683246">
    <property type="component" value="Chromosome"/>
</dbReference>
<name>A0A8J8SIP0_9FIRM</name>
<evidence type="ECO:0000256" key="7">
    <source>
        <dbReference type="ARBA" id="ARBA00022777"/>
    </source>
</evidence>
<keyword evidence="10" id="KW-0902">Two-component regulatory system</keyword>
<sequence>MKLQYKYFVLFFALFVIVSIGITLTISYLTNIILVKNYKKMNEESLNFVVRTVDKEVEQLISSINAITSNSVVIKRIQTNYRFAKPEDILNDDHNVSNTIASMSTYNLFRTIQAVYMKGINGEVYQYGFGTEFDEDNKVEERIYGEDFKDNKLKFLGVERTYYRLNENAYVMKFAQKMYNNLGENIGWIYFEMNESFFADLFVNEKLNQHTKLYLIDHNNKIMYSNDNYIKGMIFQMNPLDGVYTERGLKNFQWKLISETPRDYISKDSELTVRVTIITAIVSIILEMFFVFIITRELVKPIKRLTNGMKEVRNGNLDIQIHTTSQDEIGELTDSFNEMTRDIKTYLQRRIEDEKAIKDAEYQALQAQINPHFMYNSLNTLRWLATLQEADNIVDVIDSLWTLLHNTSHIQDQFVNLKKEIEIIDAYCTIQQVRYRGKFDIEYNIEDEHYNIVVPKYILQPIVENAIFHGIGPKKALGLIEVKTYTMDHDLYIEVMDDGVGMDEKTISQIMQSNTTATNKRLNNIGVNNVNDRLKLLYGESYGLVINSELGLKTTVTIKIPIKNNGVKLKD</sequence>
<gene>
    <name evidence="14" type="ORF">HZI73_21980</name>
</gene>
<keyword evidence="9 12" id="KW-1133">Transmembrane helix</keyword>
<dbReference type="GO" id="GO:0005886">
    <property type="term" value="C:plasma membrane"/>
    <property type="evidence" value="ECO:0007669"/>
    <property type="project" value="UniProtKB-SubCell"/>
</dbReference>
<dbReference type="InterPro" id="IPR003660">
    <property type="entry name" value="HAMP_dom"/>
</dbReference>
<dbReference type="SMART" id="SM00304">
    <property type="entry name" value="HAMP"/>
    <property type="match status" value="1"/>
</dbReference>
<evidence type="ECO:0000256" key="3">
    <source>
        <dbReference type="ARBA" id="ARBA00022553"/>
    </source>
</evidence>
<evidence type="ECO:0000256" key="12">
    <source>
        <dbReference type="SAM" id="Phobius"/>
    </source>
</evidence>
<evidence type="ECO:0000313" key="15">
    <source>
        <dbReference type="Proteomes" id="UP000683246"/>
    </source>
</evidence>
<comment type="subcellular location">
    <subcellularLocation>
        <location evidence="1">Cell membrane</location>
        <topology evidence="1">Multi-pass membrane protein</topology>
    </subcellularLocation>
</comment>
<keyword evidence="5 12" id="KW-0812">Transmembrane</keyword>
<evidence type="ECO:0000256" key="1">
    <source>
        <dbReference type="ARBA" id="ARBA00004651"/>
    </source>
</evidence>
<dbReference type="Gene3D" id="6.10.340.10">
    <property type="match status" value="1"/>
</dbReference>
<dbReference type="GO" id="GO:0005524">
    <property type="term" value="F:ATP binding"/>
    <property type="evidence" value="ECO:0007669"/>
    <property type="project" value="UniProtKB-KW"/>
</dbReference>
<evidence type="ECO:0000259" key="13">
    <source>
        <dbReference type="PROSITE" id="PS50885"/>
    </source>
</evidence>
<evidence type="ECO:0000256" key="11">
    <source>
        <dbReference type="ARBA" id="ARBA00023136"/>
    </source>
</evidence>
<keyword evidence="11 12" id="KW-0472">Membrane</keyword>
<dbReference type="Gene3D" id="3.30.565.10">
    <property type="entry name" value="Histidine kinase-like ATPase, C-terminal domain"/>
    <property type="match status" value="1"/>
</dbReference>
<accession>A0A8J8SIP0</accession>
<keyword evidence="15" id="KW-1185">Reference proteome</keyword>
<reference evidence="14" key="1">
    <citation type="submission" date="2020-07" db="EMBL/GenBank/DDBJ databases">
        <title>Vallitalea pronyensis genome.</title>
        <authorList>
            <person name="Postec A."/>
        </authorList>
    </citation>
    <scope>NUCLEOTIDE SEQUENCE</scope>
    <source>
        <strain evidence="14">FatNI3</strain>
    </source>
</reference>
<dbReference type="KEGG" id="vpy:HZI73_21980"/>
<evidence type="ECO:0000256" key="10">
    <source>
        <dbReference type="ARBA" id="ARBA00023012"/>
    </source>
</evidence>
<evidence type="ECO:0000313" key="14">
    <source>
        <dbReference type="EMBL" id="QUI24806.1"/>
    </source>
</evidence>
<dbReference type="InterPro" id="IPR036890">
    <property type="entry name" value="HATPase_C_sf"/>
</dbReference>
<dbReference type="CDD" id="cd06225">
    <property type="entry name" value="HAMP"/>
    <property type="match status" value="1"/>
</dbReference>
<dbReference type="Pfam" id="PF06580">
    <property type="entry name" value="His_kinase"/>
    <property type="match status" value="1"/>
</dbReference>
<dbReference type="EMBL" id="CP058649">
    <property type="protein sequence ID" value="QUI24806.1"/>
    <property type="molecule type" value="Genomic_DNA"/>
</dbReference>
<feature type="domain" description="HAMP" evidence="13">
    <location>
        <begin position="296"/>
        <end position="348"/>
    </location>
</feature>
<dbReference type="InterPro" id="IPR050640">
    <property type="entry name" value="Bact_2-comp_sensor_kinase"/>
</dbReference>
<evidence type="ECO:0000256" key="2">
    <source>
        <dbReference type="ARBA" id="ARBA00022475"/>
    </source>
</evidence>
<feature type="transmembrane region" description="Helical" evidence="12">
    <location>
        <begin position="271"/>
        <end position="294"/>
    </location>
</feature>
<evidence type="ECO:0000256" key="5">
    <source>
        <dbReference type="ARBA" id="ARBA00022692"/>
    </source>
</evidence>
<keyword evidence="7 14" id="KW-0418">Kinase</keyword>
<dbReference type="SUPFAM" id="SSF55874">
    <property type="entry name" value="ATPase domain of HSP90 chaperone/DNA topoisomerase II/histidine kinase"/>
    <property type="match status" value="1"/>
</dbReference>
<evidence type="ECO:0000256" key="4">
    <source>
        <dbReference type="ARBA" id="ARBA00022679"/>
    </source>
</evidence>